<evidence type="ECO:0000313" key="1">
    <source>
        <dbReference type="EMBL" id="SEN90721.1"/>
    </source>
</evidence>
<dbReference type="Proteomes" id="UP000199054">
    <property type="component" value="Unassembled WGS sequence"/>
</dbReference>
<dbReference type="AlphaFoldDB" id="A0A1H8KDI4"/>
<evidence type="ECO:0008006" key="3">
    <source>
        <dbReference type="Google" id="ProtNLM"/>
    </source>
</evidence>
<reference evidence="1 2" key="1">
    <citation type="submission" date="2016-10" db="EMBL/GenBank/DDBJ databases">
        <authorList>
            <person name="de Groot N.N."/>
        </authorList>
    </citation>
    <scope>NUCLEOTIDE SEQUENCE [LARGE SCALE GENOMIC DNA]</scope>
    <source>
        <strain evidence="1 2">DSM 8512</strain>
    </source>
</reference>
<evidence type="ECO:0000313" key="2">
    <source>
        <dbReference type="Proteomes" id="UP000199054"/>
    </source>
</evidence>
<dbReference type="STRING" id="34002.SAMN04489859_102174"/>
<dbReference type="OrthoDB" id="7775905at2"/>
<protein>
    <recommendedName>
        <fullName evidence="3">Phage tail assembly chaperone protein, TAC</fullName>
    </recommendedName>
</protein>
<sequence>MADVTGALHHDFGGKTYTLRLTLGGISKLQGKYGNDLGGLLDGGIEGVPPFGMMIDIIAAALEKGERISADDAADLADDMLTADRSIMEKVMKAAFPDQVGNAQAPKAKT</sequence>
<keyword evidence="2" id="KW-1185">Reference proteome</keyword>
<accession>A0A1H8KDI4</accession>
<proteinExistence type="predicted"/>
<organism evidence="1 2">
    <name type="scientific">Paracoccus alcaliphilus</name>
    <dbReference type="NCBI Taxonomy" id="34002"/>
    <lineage>
        <taxon>Bacteria</taxon>
        <taxon>Pseudomonadati</taxon>
        <taxon>Pseudomonadota</taxon>
        <taxon>Alphaproteobacteria</taxon>
        <taxon>Rhodobacterales</taxon>
        <taxon>Paracoccaceae</taxon>
        <taxon>Paracoccus</taxon>
    </lineage>
</organism>
<dbReference type="RefSeq" id="WP_090613735.1">
    <property type="nucleotide sequence ID" value="NZ_CP067124.1"/>
</dbReference>
<gene>
    <name evidence="1" type="ORF">SAMN04489859_102174</name>
</gene>
<name>A0A1H8KDI4_9RHOB</name>
<dbReference type="EMBL" id="FODE01000021">
    <property type="protein sequence ID" value="SEN90721.1"/>
    <property type="molecule type" value="Genomic_DNA"/>
</dbReference>